<dbReference type="InterPro" id="IPR000571">
    <property type="entry name" value="Znf_CCCH"/>
</dbReference>
<dbReference type="GO" id="GO:0017070">
    <property type="term" value="F:U6 snRNA binding"/>
    <property type="evidence" value="ECO:0007669"/>
    <property type="project" value="TreeGrafter"/>
</dbReference>
<feature type="zinc finger region" description="C3H1-type" evidence="12">
    <location>
        <begin position="127"/>
        <end position="154"/>
    </location>
</feature>
<dbReference type="InterPro" id="IPR012677">
    <property type="entry name" value="Nucleotide-bd_a/b_plait_sf"/>
</dbReference>
<evidence type="ECO:0000256" key="3">
    <source>
        <dbReference type="ARBA" id="ARBA00022664"/>
    </source>
</evidence>
<evidence type="ECO:0000259" key="15">
    <source>
        <dbReference type="PROSITE" id="PS50103"/>
    </source>
</evidence>
<evidence type="ECO:0000259" key="14">
    <source>
        <dbReference type="PROSITE" id="PS50102"/>
    </source>
</evidence>
<feature type="region of interest" description="Disordered" evidence="13">
    <location>
        <begin position="316"/>
        <end position="341"/>
    </location>
</feature>
<proteinExistence type="inferred from homology"/>
<dbReference type="RefSeq" id="XP_009493466.1">
    <property type="nucleotide sequence ID" value="XM_009495191.1"/>
</dbReference>
<evidence type="ECO:0008006" key="18">
    <source>
        <dbReference type="Google" id="ProtNLM"/>
    </source>
</evidence>
<dbReference type="GO" id="GO:0071006">
    <property type="term" value="C:U2-type catalytic step 1 spliceosome"/>
    <property type="evidence" value="ECO:0007669"/>
    <property type="project" value="TreeGrafter"/>
</dbReference>
<evidence type="ECO:0000256" key="12">
    <source>
        <dbReference type="PROSITE-ProRule" id="PRU00723"/>
    </source>
</evidence>
<sequence length="508" mass="53234">MSSSSNNDQAAASVSANAQPPTPAAAAVSPNSGQSAAATAAPSGGRSTALNLHPTLVTSRPARKQAASWENERRAAMDRAPDGTTGYNIFYNRHGGGFAGTHGGRRELASTRIDVALDSGLTKGSYNSHAFICLDYAHGCCDKGGDCGYLHNVPGENFKEDNMYDCFGREKHFLQRQDRGGVGSFEGDNRTLYVGGVHTGRGIRNAEDVLLRHFSAYGKLSSINVLRDKDVAFVRYEKGASAEFAKEAMHHQSLDDNEVLNIRWANEDPNPRVRQALAEMSERQLLAAVLERHGSKASTDEYSAFRQLFQSVRSRQAANGQEKASAPAGPTPPESQAPETEPQWRAYWQALGHSQEHIDFWANAAFGTGSVQGALPAPVPAVTLPLPSAVSDRISLPLPEKVRAAATGAGGRANVSAAQAFLTGGGSAVAGATTGAAGAKRSATAGGQGSPTGEAKRQRVASASSSDSDSDSDAEDSGTFWFNNPTVLSTAAAIASGSQPATSTTKKD</sequence>
<keyword evidence="8 11" id="KW-0694">RNA-binding</keyword>
<dbReference type="PROSITE" id="PS50102">
    <property type="entry name" value="RRM"/>
    <property type="match status" value="1"/>
</dbReference>
<keyword evidence="9" id="KW-0508">mRNA splicing</keyword>
<protein>
    <recommendedName>
        <fullName evidence="18">Pre-mRNA-splicing factor cwc2</fullName>
    </recommendedName>
</protein>
<dbReference type="GO" id="GO:0006397">
    <property type="term" value="P:mRNA processing"/>
    <property type="evidence" value="ECO:0007669"/>
    <property type="project" value="UniProtKB-KW"/>
</dbReference>
<dbReference type="CDD" id="cd12360">
    <property type="entry name" value="RRM_cwf2"/>
    <property type="match status" value="1"/>
</dbReference>
<dbReference type="Pfam" id="PF00076">
    <property type="entry name" value="RRM_1"/>
    <property type="match status" value="1"/>
</dbReference>
<dbReference type="PANTHER" id="PTHR14089">
    <property type="entry name" value="PRE-MRNA-SPLICING FACTOR RBM22"/>
    <property type="match status" value="1"/>
</dbReference>
<feature type="compositionally biased region" description="Low complexity" evidence="13">
    <location>
        <begin position="1"/>
        <end position="30"/>
    </location>
</feature>
<dbReference type="eggNOG" id="KOG0118">
    <property type="taxonomic scope" value="Eukaryota"/>
</dbReference>
<keyword evidence="3" id="KW-0507">mRNA processing</keyword>
<evidence type="ECO:0000313" key="17">
    <source>
        <dbReference type="Proteomes" id="UP000030693"/>
    </source>
</evidence>
<reference evidence="16" key="1">
    <citation type="submission" date="2013-04" db="EMBL/GenBank/DDBJ databases">
        <title>The Genome Sequence of Fonticula alba ATCC 38817.</title>
        <authorList>
            <consortium name="The Broad Institute Genomics Platform"/>
            <person name="Russ C."/>
            <person name="Cuomo C."/>
            <person name="Burger G."/>
            <person name="Gray M.W."/>
            <person name="Holland P.W.H."/>
            <person name="King N."/>
            <person name="Lang F.B.F."/>
            <person name="Roger A.J."/>
            <person name="Ruiz-Trillo I."/>
            <person name="Brown M."/>
            <person name="Walker B."/>
            <person name="Young S."/>
            <person name="Zeng Q."/>
            <person name="Gargeya S."/>
            <person name="Fitzgerald M."/>
            <person name="Haas B."/>
            <person name="Abouelleil A."/>
            <person name="Allen A.W."/>
            <person name="Alvarado L."/>
            <person name="Arachchi H.M."/>
            <person name="Berlin A.M."/>
            <person name="Chapman S.B."/>
            <person name="Gainer-Dewar J."/>
            <person name="Goldberg J."/>
            <person name="Griggs A."/>
            <person name="Gujja S."/>
            <person name="Hansen M."/>
            <person name="Howarth C."/>
            <person name="Imamovic A."/>
            <person name="Ireland A."/>
            <person name="Larimer J."/>
            <person name="McCowan C."/>
            <person name="Murphy C."/>
            <person name="Pearson M."/>
            <person name="Poon T.W."/>
            <person name="Priest M."/>
            <person name="Roberts A."/>
            <person name="Saif S."/>
            <person name="Shea T."/>
            <person name="Sisk P."/>
            <person name="Sykes S."/>
            <person name="Wortman J."/>
            <person name="Nusbaum C."/>
            <person name="Birren B."/>
        </authorList>
    </citation>
    <scope>NUCLEOTIDE SEQUENCE [LARGE SCALE GENOMIC DNA]</scope>
    <source>
        <strain evidence="16">ATCC 38817</strain>
    </source>
</reference>
<dbReference type="OrthoDB" id="10251848at2759"/>
<evidence type="ECO:0000313" key="16">
    <source>
        <dbReference type="EMBL" id="KCV71888.1"/>
    </source>
</evidence>
<evidence type="ECO:0000256" key="9">
    <source>
        <dbReference type="ARBA" id="ARBA00023187"/>
    </source>
</evidence>
<dbReference type="Proteomes" id="UP000030693">
    <property type="component" value="Unassembled WGS sequence"/>
</dbReference>
<dbReference type="Pfam" id="PF16131">
    <property type="entry name" value="Torus"/>
    <property type="match status" value="1"/>
</dbReference>
<dbReference type="InterPro" id="IPR032297">
    <property type="entry name" value="Torus"/>
</dbReference>
<evidence type="ECO:0000256" key="10">
    <source>
        <dbReference type="ARBA" id="ARBA00023242"/>
    </source>
</evidence>
<evidence type="ECO:0000256" key="6">
    <source>
        <dbReference type="ARBA" id="ARBA00022771"/>
    </source>
</evidence>
<dbReference type="GO" id="GO:0071007">
    <property type="term" value="C:U2-type catalytic step 2 spliceosome"/>
    <property type="evidence" value="ECO:0007669"/>
    <property type="project" value="TreeGrafter"/>
</dbReference>
<comment type="subcellular location">
    <subcellularLocation>
        <location evidence="1">Nucleus</location>
    </subcellularLocation>
</comment>
<dbReference type="STRING" id="691883.A0A058ZD80"/>
<dbReference type="Gene3D" id="3.30.70.330">
    <property type="match status" value="1"/>
</dbReference>
<keyword evidence="6 12" id="KW-0863">Zinc-finger</keyword>
<organism evidence="16">
    <name type="scientific">Fonticula alba</name>
    <name type="common">Slime mold</name>
    <dbReference type="NCBI Taxonomy" id="691883"/>
    <lineage>
        <taxon>Eukaryota</taxon>
        <taxon>Rotosphaerida</taxon>
        <taxon>Fonticulaceae</taxon>
        <taxon>Fonticula</taxon>
    </lineage>
</organism>
<dbReference type="PANTHER" id="PTHR14089:SF2">
    <property type="entry name" value="PRE-MRNA-SPLICING FACTOR CWC2"/>
    <property type="match status" value="1"/>
</dbReference>
<feature type="region of interest" description="Disordered" evidence="13">
    <location>
        <begin position="1"/>
        <end position="83"/>
    </location>
</feature>
<feature type="compositionally biased region" description="Basic and acidic residues" evidence="13">
    <location>
        <begin position="70"/>
        <end position="81"/>
    </location>
</feature>
<dbReference type="InterPro" id="IPR034181">
    <property type="entry name" value="Cwc2_RRM"/>
</dbReference>
<dbReference type="InterPro" id="IPR039171">
    <property type="entry name" value="Cwc2/Slt11"/>
</dbReference>
<dbReference type="GeneID" id="20526022"/>
<evidence type="ECO:0000256" key="1">
    <source>
        <dbReference type="ARBA" id="ARBA00004123"/>
    </source>
</evidence>
<dbReference type="GO" id="GO:0000974">
    <property type="term" value="C:Prp19 complex"/>
    <property type="evidence" value="ECO:0007669"/>
    <property type="project" value="TreeGrafter"/>
</dbReference>
<evidence type="ECO:0000256" key="13">
    <source>
        <dbReference type="SAM" id="MobiDB-lite"/>
    </source>
</evidence>
<evidence type="ECO:0000256" key="5">
    <source>
        <dbReference type="ARBA" id="ARBA00022728"/>
    </source>
</evidence>
<gene>
    <name evidence="16" type="ORF">H696_01297</name>
</gene>
<keyword evidence="10" id="KW-0539">Nucleus</keyword>
<evidence type="ECO:0000256" key="7">
    <source>
        <dbReference type="ARBA" id="ARBA00022833"/>
    </source>
</evidence>
<dbReference type="FunFam" id="3.30.70.330:FF:000502">
    <property type="entry name" value="Pre-mRNA-splicing factor cwc2, putative"/>
    <property type="match status" value="1"/>
</dbReference>
<keyword evidence="17" id="KW-1185">Reference proteome</keyword>
<dbReference type="SUPFAM" id="SSF54928">
    <property type="entry name" value="RNA-binding domain, RBD"/>
    <property type="match status" value="1"/>
</dbReference>
<feature type="region of interest" description="Disordered" evidence="13">
    <location>
        <begin position="440"/>
        <end position="482"/>
    </location>
</feature>
<dbReference type="AlphaFoldDB" id="A0A058ZD80"/>
<feature type="domain" description="RRM" evidence="14">
    <location>
        <begin position="190"/>
        <end position="267"/>
    </location>
</feature>
<dbReference type="GO" id="GO:0036002">
    <property type="term" value="F:pre-mRNA binding"/>
    <property type="evidence" value="ECO:0007669"/>
    <property type="project" value="TreeGrafter"/>
</dbReference>
<keyword evidence="5" id="KW-0747">Spliceosome</keyword>
<evidence type="ECO:0000256" key="4">
    <source>
        <dbReference type="ARBA" id="ARBA00022723"/>
    </source>
</evidence>
<dbReference type="InterPro" id="IPR000504">
    <property type="entry name" value="RRM_dom"/>
</dbReference>
<dbReference type="SMART" id="SM00360">
    <property type="entry name" value="RRM"/>
    <property type="match status" value="1"/>
</dbReference>
<evidence type="ECO:0000256" key="8">
    <source>
        <dbReference type="ARBA" id="ARBA00022884"/>
    </source>
</evidence>
<dbReference type="EMBL" id="KB932202">
    <property type="protein sequence ID" value="KCV71888.1"/>
    <property type="molecule type" value="Genomic_DNA"/>
</dbReference>
<dbReference type="InterPro" id="IPR035979">
    <property type="entry name" value="RBD_domain_sf"/>
</dbReference>
<comment type="similarity">
    <text evidence="2">Belongs to the RRM CWC2 family.</text>
</comment>
<dbReference type="GO" id="GO:0008270">
    <property type="term" value="F:zinc ion binding"/>
    <property type="evidence" value="ECO:0007669"/>
    <property type="project" value="UniProtKB-KW"/>
</dbReference>
<feature type="domain" description="C3H1-type" evidence="15">
    <location>
        <begin position="127"/>
        <end position="154"/>
    </location>
</feature>
<dbReference type="PROSITE" id="PS50103">
    <property type="entry name" value="ZF_C3H1"/>
    <property type="match status" value="1"/>
</dbReference>
<accession>A0A058ZD80</accession>
<dbReference type="GO" id="GO:0008380">
    <property type="term" value="P:RNA splicing"/>
    <property type="evidence" value="ECO:0007669"/>
    <property type="project" value="UniProtKB-KW"/>
</dbReference>
<keyword evidence="7 12" id="KW-0862">Zinc</keyword>
<name>A0A058ZD80_FONAL</name>
<keyword evidence="4 12" id="KW-0479">Metal-binding</keyword>
<evidence type="ECO:0000256" key="11">
    <source>
        <dbReference type="PROSITE-ProRule" id="PRU00176"/>
    </source>
</evidence>
<evidence type="ECO:0000256" key="2">
    <source>
        <dbReference type="ARBA" id="ARBA00008024"/>
    </source>
</evidence>